<evidence type="ECO:0000259" key="1">
    <source>
        <dbReference type="Pfam" id="PF13360"/>
    </source>
</evidence>
<dbReference type="EMBL" id="UINC01005814">
    <property type="protein sequence ID" value="SVA23719.1"/>
    <property type="molecule type" value="Genomic_DNA"/>
</dbReference>
<protein>
    <recommendedName>
        <fullName evidence="1">Pyrrolo-quinoline quinone repeat domain-containing protein</fullName>
    </recommendedName>
</protein>
<dbReference type="InterPro" id="IPR002372">
    <property type="entry name" value="PQQ_rpt_dom"/>
</dbReference>
<proteinExistence type="predicted"/>
<reference evidence="2" key="1">
    <citation type="submission" date="2018-05" db="EMBL/GenBank/DDBJ databases">
        <authorList>
            <person name="Lanie J.A."/>
            <person name="Ng W.-L."/>
            <person name="Kazmierczak K.M."/>
            <person name="Andrzejewski T.M."/>
            <person name="Davidsen T.M."/>
            <person name="Wayne K.J."/>
            <person name="Tettelin H."/>
            <person name="Glass J.I."/>
            <person name="Rusch D."/>
            <person name="Podicherti R."/>
            <person name="Tsui H.-C.T."/>
            <person name="Winkler M.E."/>
        </authorList>
    </citation>
    <scope>NUCLEOTIDE SEQUENCE</scope>
</reference>
<accession>A0A381U6G0</accession>
<organism evidence="2">
    <name type="scientific">marine metagenome</name>
    <dbReference type="NCBI Taxonomy" id="408172"/>
    <lineage>
        <taxon>unclassified sequences</taxon>
        <taxon>metagenomes</taxon>
        <taxon>ecological metagenomes</taxon>
    </lineage>
</organism>
<feature type="domain" description="Pyrrolo-quinoline quinone repeat" evidence="1">
    <location>
        <begin position="92"/>
        <end position="352"/>
    </location>
</feature>
<dbReference type="AlphaFoldDB" id="A0A381U6G0"/>
<dbReference type="SUPFAM" id="SSF50998">
    <property type="entry name" value="Quinoprotein alcohol dehydrogenase-like"/>
    <property type="match status" value="1"/>
</dbReference>
<dbReference type="Gene3D" id="2.130.10.10">
    <property type="entry name" value="YVTN repeat-like/Quinoprotein amine dehydrogenase"/>
    <property type="match status" value="1"/>
</dbReference>
<evidence type="ECO:0000313" key="2">
    <source>
        <dbReference type="EMBL" id="SVA23719.1"/>
    </source>
</evidence>
<name>A0A381U6G0_9ZZZZ</name>
<dbReference type="InterPro" id="IPR011047">
    <property type="entry name" value="Quinoprotein_ADH-like_sf"/>
</dbReference>
<sequence>MLQSLAGQALFAGAVRGQPSSTAAPRPLASDAITHDWPSFLGPSHNAVSTETHLTRELPPPLVWELEKGTGYTSPAIAGEDLVFFHRVGDQEVVENLHPETGESKWQFRYATAYRDRYGYNNGPRSSPVIDGTRTFVIGAEGRLHCLEVASGEVVWSRDLRAEYDARQDFFGIASTPLVHGNHLIVNVGASGGPCVVAFDTTTGTEAWRAGEWGPSYASPVPAVLHGRPRIIVFAGGESNPPNGGVLSLRPDDGTIDFAFPFRSRTYESVNASCPVVFDDKVFVSASYRAGGTLLRVLQDFTYEVLWTTQEFALHFNTAIHQDGYLYGYDGRNQGDASLACVDVSDGRVVWREAPQWTETFDQGGRERQAILSTARGSLLAVDGQFLALGELGHLLWLDLTPDGYQQVSRAWLAAAQESWTLPVLSRGLLYVMQNTRDILTGATPRLRCYDLRA</sequence>
<dbReference type="InterPro" id="IPR015943">
    <property type="entry name" value="WD40/YVTN_repeat-like_dom_sf"/>
</dbReference>
<dbReference type="Pfam" id="PF13360">
    <property type="entry name" value="PQQ_2"/>
    <property type="match status" value="1"/>
</dbReference>
<dbReference type="PANTHER" id="PTHR34512">
    <property type="entry name" value="CELL SURFACE PROTEIN"/>
    <property type="match status" value="1"/>
</dbReference>
<dbReference type="PANTHER" id="PTHR34512:SF30">
    <property type="entry name" value="OUTER MEMBRANE PROTEIN ASSEMBLY FACTOR BAMB"/>
    <property type="match status" value="1"/>
</dbReference>
<gene>
    <name evidence="2" type="ORF">METZ01_LOCUS76573</name>
</gene>